<protein>
    <submittedName>
        <fullName evidence="1">Uncharacterized protein</fullName>
    </submittedName>
</protein>
<organism evidence="1">
    <name type="scientific">Deinococcus sonorensis KR-87</name>
    <dbReference type="NCBI Taxonomy" id="694439"/>
    <lineage>
        <taxon>Bacteria</taxon>
        <taxon>Thermotogati</taxon>
        <taxon>Deinococcota</taxon>
        <taxon>Deinococci</taxon>
        <taxon>Deinococcales</taxon>
        <taxon>Deinococcaceae</taxon>
        <taxon>Deinococcus</taxon>
    </lineage>
</organism>
<gene>
    <name evidence="1" type="ORF">ABOD76_03690</name>
</gene>
<name>A0AAU7U6T6_9DEIO</name>
<proteinExistence type="predicted"/>
<dbReference type="EMBL" id="CP158298">
    <property type="protein sequence ID" value="XBV84169.1"/>
    <property type="molecule type" value="Genomic_DNA"/>
</dbReference>
<dbReference type="AlphaFoldDB" id="A0AAU7U6T6"/>
<keyword evidence="1" id="KW-0614">Plasmid</keyword>
<dbReference type="KEGG" id="dsc:ABOD76_03690"/>
<sequence length="91" mass="9806">MKHLSGLAYGGCSLASGGVAAMPRRAEQQQMEATRRAAAFQAMQEALRSLPGLSLPDRHDLERMVALRELTPEQAVAWATSIVTSAPWSGR</sequence>
<evidence type="ECO:0000313" key="1">
    <source>
        <dbReference type="EMBL" id="XBV84169.1"/>
    </source>
</evidence>
<geneLocation type="plasmid" evidence="1">
    <name>pDson03</name>
</geneLocation>
<accession>A0AAU7U6T6</accession>
<reference evidence="1" key="1">
    <citation type="submission" date="2024-06" db="EMBL/GenBank/DDBJ databases">
        <title>Draft Genome Sequence of Deinococcus sonorensis Type Strain KR-87, a Biofilm Producing Representative of the Genus Deinococcus.</title>
        <authorList>
            <person name="Boren L.S."/>
            <person name="Grosso R.A."/>
            <person name="Hugenberg-Cox A.N."/>
            <person name="Hill J.T.E."/>
            <person name="Albert C.M."/>
            <person name="Tuohy J.M."/>
        </authorList>
    </citation>
    <scope>NUCLEOTIDE SEQUENCE</scope>
    <source>
        <strain evidence="1">KR-87</strain>
        <plasmid evidence="1">pDson03</plasmid>
    </source>
</reference>
<dbReference type="RefSeq" id="WP_350242207.1">
    <property type="nucleotide sequence ID" value="NZ_CP158298.1"/>
</dbReference>